<dbReference type="EMBL" id="CP104213">
    <property type="protein sequence ID" value="UWX63906.1"/>
    <property type="molecule type" value="Genomic_DNA"/>
</dbReference>
<dbReference type="RefSeq" id="WP_260560185.1">
    <property type="nucleotide sequence ID" value="NZ_BAABEC010000190.1"/>
</dbReference>
<evidence type="ECO:0000313" key="3">
    <source>
        <dbReference type="Proteomes" id="UP001060261"/>
    </source>
</evidence>
<keyword evidence="3" id="KW-1185">Reference proteome</keyword>
<dbReference type="PROSITE" id="PS50005">
    <property type="entry name" value="TPR"/>
    <property type="match status" value="1"/>
</dbReference>
<accession>A0ABY5YID6</accession>
<keyword evidence="1" id="KW-0802">TPR repeat</keyword>
<gene>
    <name evidence="2" type="ORF">N0D28_14470</name>
</gene>
<reference evidence="2" key="1">
    <citation type="submission" date="2022-09" db="EMBL/GenBank/DDBJ databases">
        <title>genome sequence of Deinococcus rubellus.</title>
        <authorList>
            <person name="Srinivasan S."/>
        </authorList>
    </citation>
    <scope>NUCLEOTIDE SEQUENCE</scope>
    <source>
        <strain evidence="2">Ant6</strain>
    </source>
</reference>
<dbReference type="Gene3D" id="1.25.40.10">
    <property type="entry name" value="Tetratricopeptide repeat domain"/>
    <property type="match status" value="1"/>
</dbReference>
<evidence type="ECO:0000256" key="1">
    <source>
        <dbReference type="PROSITE-ProRule" id="PRU00339"/>
    </source>
</evidence>
<protein>
    <recommendedName>
        <fullName evidence="4">Tetratricopeptide repeat protein</fullName>
    </recommendedName>
</protein>
<proteinExistence type="predicted"/>
<dbReference type="SUPFAM" id="SSF48452">
    <property type="entry name" value="TPR-like"/>
    <property type="match status" value="2"/>
</dbReference>
<dbReference type="InterPro" id="IPR011990">
    <property type="entry name" value="TPR-like_helical_dom_sf"/>
</dbReference>
<evidence type="ECO:0000313" key="2">
    <source>
        <dbReference type="EMBL" id="UWX63906.1"/>
    </source>
</evidence>
<dbReference type="Pfam" id="PF13181">
    <property type="entry name" value="TPR_8"/>
    <property type="match status" value="1"/>
</dbReference>
<dbReference type="SMART" id="SM00028">
    <property type="entry name" value="TPR"/>
    <property type="match status" value="3"/>
</dbReference>
<feature type="repeat" description="TPR" evidence="1">
    <location>
        <begin position="674"/>
        <end position="707"/>
    </location>
</feature>
<evidence type="ECO:0008006" key="4">
    <source>
        <dbReference type="Google" id="ProtNLM"/>
    </source>
</evidence>
<dbReference type="Proteomes" id="UP001060261">
    <property type="component" value="Chromosome"/>
</dbReference>
<organism evidence="2 3">
    <name type="scientific">Deinococcus rubellus</name>
    <dbReference type="NCBI Taxonomy" id="1889240"/>
    <lineage>
        <taxon>Bacteria</taxon>
        <taxon>Thermotogati</taxon>
        <taxon>Deinococcota</taxon>
        <taxon>Deinococci</taxon>
        <taxon>Deinococcales</taxon>
        <taxon>Deinococcaceae</taxon>
        <taxon>Deinococcus</taxon>
    </lineage>
</organism>
<sequence length="803" mass="86097">MPPRLLTLGQLKLGGLDFKREKPLLLLAYLCLSGIQLRRRVAQQFWPDAANPMNSLAVAVAQLRRADPELIGASETHLHTALPCDVQAFREALAVGDLGAAAALYQGPFLADLRLAELPEELEEWVMTTREDLADTYRRAWMAEARRQSGQAEQAAAAQAAARAYRLGAATPLPPELLRELYNLLSAAQHPDAHLIEQEARGLGLTLTPQDAGAAPLLGRRHELARLGQLRAGETLWVCGAVGLGKSALLRASALGSQLSGGQLLLGRSGHAFQTLEPLISASTHAPSHSAPASASDWLAFLGARTAPLLLDDWEAADTESRRVLLALAHSRAGPPLIISSRERSALGSGSGLSELTLRPLEAQELGGDLYARTGGLPTLIEAVRQQRPCLEALSGLLAPLTPRARQLLACLTVQVQPDARITGAALQLGPEELAEAHEHLQRAGWLDGNELRARDTLRGWLGAQPSLEAEVLTLLAPQLPPADALPLYLRAQALTGSSELPGFQAALAASAAALLDAEQESEAEGLLAAHARTPETWLLHARALDALGRGPEALKRLADLPRTPDVQAVRSLALWRTGHTEEARHAAQVALSGDLAARARGHMVLGTLALAAQEYPQAKAAFSRACGLFRLLGDDLGYLKLLCQQAVAMTELADDLTATIHEIKMLSAQHPQAVILNNIGWLLERQNEPEQALDFYRQAAQLAQNKQQAAAAALAWNNVGALEQRLTHFEDAEQAYQNAITHARLTGETHTLAMVLGNLGELKGSLPLIEEAIELLRGTGQEHLIAYFEGQRAAFTARSGEI</sequence>
<dbReference type="InterPro" id="IPR019734">
    <property type="entry name" value="TPR_rpt"/>
</dbReference>
<name>A0ABY5YID6_9DEIO</name>